<feature type="zinc finger region" description="C3H1-type" evidence="1">
    <location>
        <begin position="795"/>
        <end position="822"/>
    </location>
</feature>
<dbReference type="SMART" id="SM00356">
    <property type="entry name" value="ZnF_C3H1"/>
    <property type="match status" value="2"/>
</dbReference>
<name>A0AA36MT51_9DINO</name>
<dbReference type="AlphaFoldDB" id="A0AA36MT51"/>
<evidence type="ECO:0000256" key="2">
    <source>
        <dbReference type="SAM" id="MobiDB-lite"/>
    </source>
</evidence>
<dbReference type="EMBL" id="CAUJNA010000596">
    <property type="protein sequence ID" value="CAJ1379080.1"/>
    <property type="molecule type" value="Genomic_DNA"/>
</dbReference>
<feature type="region of interest" description="Disordered" evidence="2">
    <location>
        <begin position="135"/>
        <end position="190"/>
    </location>
</feature>
<keyword evidence="1" id="KW-0479">Metal-binding</keyword>
<dbReference type="Gene3D" id="3.20.20.410">
    <property type="entry name" value="Protein of unknown function UPF0759"/>
    <property type="match status" value="1"/>
</dbReference>
<dbReference type="InterPro" id="IPR002763">
    <property type="entry name" value="DUF72"/>
</dbReference>
<dbReference type="InterPro" id="IPR036520">
    <property type="entry name" value="UPF0759_sf"/>
</dbReference>
<organism evidence="5 6">
    <name type="scientific">Effrenium voratum</name>
    <dbReference type="NCBI Taxonomy" id="2562239"/>
    <lineage>
        <taxon>Eukaryota</taxon>
        <taxon>Sar</taxon>
        <taxon>Alveolata</taxon>
        <taxon>Dinophyceae</taxon>
        <taxon>Suessiales</taxon>
        <taxon>Symbiodiniaceae</taxon>
        <taxon>Effrenium</taxon>
    </lineage>
</organism>
<evidence type="ECO:0000313" key="5">
    <source>
        <dbReference type="EMBL" id="CAJ1379080.1"/>
    </source>
</evidence>
<evidence type="ECO:0008006" key="7">
    <source>
        <dbReference type="Google" id="ProtNLM"/>
    </source>
</evidence>
<feature type="non-terminal residue" evidence="5">
    <location>
        <position position="1"/>
    </location>
</feature>
<dbReference type="Proteomes" id="UP001178507">
    <property type="component" value="Unassembled WGS sequence"/>
</dbReference>
<proteinExistence type="predicted"/>
<dbReference type="PANTHER" id="PTHR30348:SF4">
    <property type="entry name" value="DUF72 DOMAIN-CONTAINING PROTEIN"/>
    <property type="match status" value="1"/>
</dbReference>
<feature type="domain" description="SAP" evidence="4">
    <location>
        <begin position="12"/>
        <end position="46"/>
    </location>
</feature>
<evidence type="ECO:0000259" key="3">
    <source>
        <dbReference type="PROSITE" id="PS50103"/>
    </source>
</evidence>
<dbReference type="PROSITE" id="PS50800">
    <property type="entry name" value="SAP"/>
    <property type="match status" value="1"/>
</dbReference>
<feature type="compositionally biased region" description="Acidic residues" evidence="2">
    <location>
        <begin position="80"/>
        <end position="94"/>
    </location>
</feature>
<reference evidence="5" key="1">
    <citation type="submission" date="2023-08" db="EMBL/GenBank/DDBJ databases">
        <authorList>
            <person name="Chen Y."/>
            <person name="Shah S."/>
            <person name="Dougan E. K."/>
            <person name="Thang M."/>
            <person name="Chan C."/>
        </authorList>
    </citation>
    <scope>NUCLEOTIDE SEQUENCE</scope>
</reference>
<feature type="domain" description="C3H1-type" evidence="3">
    <location>
        <begin position="795"/>
        <end position="822"/>
    </location>
</feature>
<dbReference type="PANTHER" id="PTHR30348">
    <property type="entry name" value="UNCHARACTERIZED PROTEIN YECE"/>
    <property type="match status" value="1"/>
</dbReference>
<feature type="zinc finger region" description="C3H1-type" evidence="1">
    <location>
        <begin position="826"/>
        <end position="854"/>
    </location>
</feature>
<feature type="compositionally biased region" description="Polar residues" evidence="2">
    <location>
        <begin position="135"/>
        <end position="153"/>
    </location>
</feature>
<dbReference type="Gene3D" id="4.10.1000.10">
    <property type="entry name" value="Zinc finger, CCCH-type"/>
    <property type="match status" value="1"/>
</dbReference>
<keyword evidence="6" id="KW-1185">Reference proteome</keyword>
<keyword evidence="1" id="KW-0862">Zinc</keyword>
<keyword evidence="1" id="KW-0863">Zinc-finger</keyword>
<dbReference type="Pfam" id="PF01904">
    <property type="entry name" value="DUF72"/>
    <property type="match status" value="1"/>
</dbReference>
<evidence type="ECO:0000313" key="6">
    <source>
        <dbReference type="Proteomes" id="UP001178507"/>
    </source>
</evidence>
<feature type="compositionally biased region" description="Basic and acidic residues" evidence="2">
    <location>
        <begin position="156"/>
        <end position="173"/>
    </location>
</feature>
<accession>A0AA36MT51</accession>
<dbReference type="Pfam" id="PF02037">
    <property type="entry name" value="SAP"/>
    <property type="match status" value="1"/>
</dbReference>
<dbReference type="PROSITE" id="PS50103">
    <property type="entry name" value="ZF_C3H1"/>
    <property type="match status" value="2"/>
</dbReference>
<dbReference type="SUPFAM" id="SSF117396">
    <property type="entry name" value="TM1631-like"/>
    <property type="match status" value="1"/>
</dbReference>
<protein>
    <recommendedName>
        <fullName evidence="7">SAP domain-containing protein</fullName>
    </recommendedName>
</protein>
<evidence type="ECO:0000256" key="1">
    <source>
        <dbReference type="PROSITE-ProRule" id="PRU00723"/>
    </source>
</evidence>
<dbReference type="SMART" id="SM00513">
    <property type="entry name" value="SAP"/>
    <property type="match status" value="1"/>
</dbReference>
<dbReference type="InterPro" id="IPR003034">
    <property type="entry name" value="SAP_dom"/>
</dbReference>
<gene>
    <name evidence="5" type="ORF">EVOR1521_LOCUS7432</name>
</gene>
<feature type="domain" description="C3H1-type" evidence="3">
    <location>
        <begin position="826"/>
        <end position="854"/>
    </location>
</feature>
<sequence length="867" mass="99406">VAGPAKAKASPKGGLLVTELRKRLKALGLPINGSKAVLEARYEAAVSNQDSEPPAEVKRSPSPSRSPLAKRPKVEPQVREEEEPEMEEVEMEELDSPRSSLDFAADLEAQLDHLEAEAAQPMPDSAPLAALVPSEVQSAAQGPTKGQAQSISPAQKEAEKEEAEFAKDAKAEGLEPLATGEDMLPDRYRRSLGSPHQDLIEAVVSSQAWRRPGLRNLVRSLHDLDQVERGEVPKRIHELGDEKLAELLLRYQEAVERPLQAFSQHLKPALARRIHVGTMDYMGGSHESYRRTFEFIEMTNTWFDLDSPTREISSLYRDKLSCSYKPPAVYQALAERAVDKRDSFRMVVKVSCVATHILKLQNVTDWWPKLWQEKYCHLSAATVAFLWQFPPSFVYSDELVRRFERLIEYLNSPASGVQEARHIVDFRDGSWYREDVYDFLRKHRWCLAWLHLNNTSGWASNLPSGWTDRVQTTNFCFCRLFGPDGQSHGTYDNEFLHELFDSCPMGTTSYVLFGNKETLEDSNPDPVPATLNAVSFRTIFTKMDFVERIRDVRYKGKCPRILTPEETLLINSFYLRFSQKARAHGIQVTSPVCSQWTRKYKPEAPKEKRSYEWYFPDTGDRLHLGLHDAKEEEDLWVFLRQLTGMEDLQAAKDYAWNNAGQYGLEAFRREDVSLLVGSMVRWSEKARMRGLLSSTKLNFIHKDGKSMEFLLSNGEKLWLSTEDLKEEEDLWKWILDLSRVPVQKLVPAEPAKENDPWKDGSWKRNAQEMWDRKRKEGEKGDWWEDKTFKGADQASASTQVCWNFQQGTCLHGSKCRYSHGDAPAGSVQGQVCFAFQRQGFCKWGDRCHRRHEEAPKRNTDRGSFWRD</sequence>
<evidence type="ECO:0000259" key="4">
    <source>
        <dbReference type="PROSITE" id="PS50800"/>
    </source>
</evidence>
<comment type="caution">
    <text evidence="5">The sequence shown here is derived from an EMBL/GenBank/DDBJ whole genome shotgun (WGS) entry which is preliminary data.</text>
</comment>
<feature type="region of interest" description="Disordered" evidence="2">
    <location>
        <begin position="45"/>
        <end position="109"/>
    </location>
</feature>
<dbReference type="GO" id="GO:0008270">
    <property type="term" value="F:zinc ion binding"/>
    <property type="evidence" value="ECO:0007669"/>
    <property type="project" value="UniProtKB-KW"/>
</dbReference>
<dbReference type="InterPro" id="IPR000571">
    <property type="entry name" value="Znf_CCCH"/>
</dbReference>